<dbReference type="HOGENOM" id="CLU_1855312_0_0_1"/>
<gene>
    <name evidence="2" type="ORF">FIBRA_09118</name>
</gene>
<evidence type="ECO:0000313" key="2">
    <source>
        <dbReference type="EMBL" id="CCM06816.1"/>
    </source>
</evidence>
<name>J4ICQ4_9APHY</name>
<feature type="region of interest" description="Disordered" evidence="1">
    <location>
        <begin position="118"/>
        <end position="138"/>
    </location>
</feature>
<evidence type="ECO:0000256" key="1">
    <source>
        <dbReference type="SAM" id="MobiDB-lite"/>
    </source>
</evidence>
<dbReference type="AlphaFoldDB" id="J4ICQ4"/>
<protein>
    <submittedName>
        <fullName evidence="2">Uncharacterized protein</fullName>
    </submittedName>
</protein>
<dbReference type="InParanoid" id="J4ICQ4"/>
<sequence length="138" mass="15986">MPRHQNILWKIPSRTLIFHCHLRFPDFRASSSPVNGSRWLIPSKHTLKVVIDIPYATRPSGSHGSGAYFRLRWAPPSTRARGEGSKRDDQDVRARTRLRTDYFEFDEENDAFIEGCVHPQPSPRSFRVKKDASTWPKV</sequence>
<proteinExistence type="predicted"/>
<dbReference type="RefSeq" id="XP_012176837.1">
    <property type="nucleotide sequence ID" value="XM_012321447.1"/>
</dbReference>
<organism evidence="2 3">
    <name type="scientific">Fibroporia radiculosa</name>
    <dbReference type="NCBI Taxonomy" id="599839"/>
    <lineage>
        <taxon>Eukaryota</taxon>
        <taxon>Fungi</taxon>
        <taxon>Dikarya</taxon>
        <taxon>Basidiomycota</taxon>
        <taxon>Agaricomycotina</taxon>
        <taxon>Agaricomycetes</taxon>
        <taxon>Polyporales</taxon>
        <taxon>Fibroporiaceae</taxon>
        <taxon>Fibroporia</taxon>
    </lineage>
</organism>
<keyword evidence="3" id="KW-1185">Reference proteome</keyword>
<dbReference type="EMBL" id="HE797516">
    <property type="protein sequence ID" value="CCM06816.1"/>
    <property type="molecule type" value="Genomic_DNA"/>
</dbReference>
<accession>J4ICQ4</accession>
<dbReference type="Proteomes" id="UP000006352">
    <property type="component" value="Unassembled WGS sequence"/>
</dbReference>
<dbReference type="GeneID" id="24101716"/>
<evidence type="ECO:0000313" key="3">
    <source>
        <dbReference type="Proteomes" id="UP000006352"/>
    </source>
</evidence>
<reference evidence="2 3" key="1">
    <citation type="journal article" date="2012" name="Appl. Environ. Microbiol.">
        <title>Short-read sequencing for genomic analysis of the brown rot fungus Fibroporia radiculosa.</title>
        <authorList>
            <person name="Tang J.D."/>
            <person name="Perkins A.D."/>
            <person name="Sonstegard T.S."/>
            <person name="Schroeder S.G."/>
            <person name="Burgess S.C."/>
            <person name="Diehl S.V."/>
        </authorList>
    </citation>
    <scope>NUCLEOTIDE SEQUENCE [LARGE SCALE GENOMIC DNA]</scope>
    <source>
        <strain evidence="2 3">TFFH 294</strain>
    </source>
</reference>